<feature type="region of interest" description="Disordered" evidence="1">
    <location>
        <begin position="100"/>
        <end position="119"/>
    </location>
</feature>
<reference evidence="2" key="1">
    <citation type="journal article" date="2020" name="Science">
        <title>Unexpected conservation and global transmission of agrobacterial virulence plasmids.</title>
        <authorList>
            <person name="Weisberg A.J."/>
            <person name="Davis E.W. 2nd"/>
            <person name="Tabima J."/>
            <person name="Belcher M.S."/>
            <person name="Miller M."/>
            <person name="Kuo C.H."/>
            <person name="Loper J.E."/>
            <person name="Grunwald N.J."/>
            <person name="Putnam M.L."/>
            <person name="Chang J.H."/>
        </authorList>
    </citation>
    <scope>NUCLEOTIDE SEQUENCE</scope>
    <source>
        <strain evidence="2">17-1853-1a</strain>
    </source>
</reference>
<dbReference type="RefSeq" id="WP_141682310.1">
    <property type="nucleotide sequence ID" value="NZ_CP123839.1"/>
</dbReference>
<evidence type="ECO:0000313" key="3">
    <source>
        <dbReference type="Proteomes" id="UP000702952"/>
    </source>
</evidence>
<dbReference type="Proteomes" id="UP000702952">
    <property type="component" value="Unassembled WGS sequence"/>
</dbReference>
<sequence>MENPKRSMSREELYELVWSTPMHKLAETYGLSDRGLAKTCARHLIPVPPRGYWAKLGAGQHVKKTKLRPVENANLHTVRIAAFAPRRSVGAHLALAAQKVQPKTDGRKNQTAVVEPGDHPHGNIRDLVKALRKAKPDADGLISVYSIAVHSLSINRAITIFHNLALLAEEAGASVTIRDDRVYVQDTVGSASLALTEERKRPKHVPTEEELAEYAKLKAKRLKDRERNVWSFGRLEPWPEFDVLYTGKLTVSYGGWTQGLRGSWADGKTQTIESLLREIIAGLRLIIAAKAEDDRLSKANELRRQALREQAERRRRIEEREAKRTDFLNRLERDRKELTDWQSAVAALPRTENPPGEYARMIAWAETRVSQLEVKLSIENIQAELIDQDLYPSPDNLSEIEIDISDEL</sequence>
<comment type="caution">
    <text evidence="2">The sequence shown here is derived from an EMBL/GenBank/DDBJ whole genome shotgun (WGS) entry which is preliminary data.</text>
</comment>
<organism evidence="2 3">
    <name type="scientific">Agrobacterium tumefaciens</name>
    <dbReference type="NCBI Taxonomy" id="358"/>
    <lineage>
        <taxon>Bacteria</taxon>
        <taxon>Pseudomonadati</taxon>
        <taxon>Pseudomonadota</taxon>
        <taxon>Alphaproteobacteria</taxon>
        <taxon>Hyphomicrobiales</taxon>
        <taxon>Rhizobiaceae</taxon>
        <taxon>Rhizobium/Agrobacterium group</taxon>
        <taxon>Agrobacterium</taxon>
        <taxon>Agrobacterium tumefaciens complex</taxon>
    </lineage>
</organism>
<evidence type="ECO:0000313" key="2">
    <source>
        <dbReference type="EMBL" id="NTC28096.1"/>
    </source>
</evidence>
<dbReference type="AlphaFoldDB" id="A0AA44F292"/>
<gene>
    <name evidence="2" type="ORF">G6M46_08000</name>
</gene>
<evidence type="ECO:0000256" key="1">
    <source>
        <dbReference type="SAM" id="MobiDB-lite"/>
    </source>
</evidence>
<proteinExistence type="predicted"/>
<name>A0AA44F292_AGRTU</name>
<accession>A0AA44F292</accession>
<protein>
    <submittedName>
        <fullName evidence="2">Uncharacterized protein</fullName>
    </submittedName>
</protein>
<dbReference type="EMBL" id="JAAMAY010000014">
    <property type="protein sequence ID" value="NTC28096.1"/>
    <property type="molecule type" value="Genomic_DNA"/>
</dbReference>